<dbReference type="SUPFAM" id="SSF47413">
    <property type="entry name" value="lambda repressor-like DNA-binding domains"/>
    <property type="match status" value="1"/>
</dbReference>
<keyword evidence="5" id="KW-1185">Reference proteome</keyword>
<gene>
    <name evidence="4" type="ORF">SAMN05216555_104167</name>
</gene>
<dbReference type="GO" id="GO:0000976">
    <property type="term" value="F:transcription cis-regulatory region binding"/>
    <property type="evidence" value="ECO:0007669"/>
    <property type="project" value="TreeGrafter"/>
</dbReference>
<dbReference type="AlphaFoldDB" id="A0A1G8N804"/>
<dbReference type="PROSITE" id="PS00356">
    <property type="entry name" value="HTH_LACI_1"/>
    <property type="match status" value="1"/>
</dbReference>
<dbReference type="GO" id="GO:0003700">
    <property type="term" value="F:DNA-binding transcription factor activity"/>
    <property type="evidence" value="ECO:0007669"/>
    <property type="project" value="TreeGrafter"/>
</dbReference>
<evidence type="ECO:0000256" key="3">
    <source>
        <dbReference type="ARBA" id="ARBA00023163"/>
    </source>
</evidence>
<dbReference type="EMBL" id="FNEI01000004">
    <property type="protein sequence ID" value="SDI76167.1"/>
    <property type="molecule type" value="Genomic_DNA"/>
</dbReference>
<name>A0A1G8N804_9MICC</name>
<sequence>MSPRSTRTTIRDVAREAGVSVTTVSHALNGKGIVAGPTRNRIAEIARRMHYRPHAVASGLRNNRLGVLALVLRPLDTLESFLPDGVDYFVRFAGAASLSALEHGYGLMLLSDPTLPETPSVSLAADGFIITEPVENDPVIDLLLAEEIPFLTVGRDPARDSYSSFIEPDTARTTTQVLDHLVENGARKVAIAVGTDRNHWNIITEKRYREWCAGRGQEPVVLVQGETSGLAGGRVLGEQILAMDDRPDAAYCLTGRHAAGLQARLAEAGISTPGNFLLVAGSDSEQTRNSTPPITAMDLAPEATARAAIAALVEQLGGTPKGDGHGIDGRFIVRESSTR</sequence>
<dbReference type="Proteomes" id="UP000182130">
    <property type="component" value="Unassembled WGS sequence"/>
</dbReference>
<dbReference type="PANTHER" id="PTHR30146">
    <property type="entry name" value="LACI-RELATED TRANSCRIPTIONAL REPRESSOR"/>
    <property type="match status" value="1"/>
</dbReference>
<keyword evidence="2 4" id="KW-0238">DNA-binding</keyword>
<dbReference type="PRINTS" id="PR00036">
    <property type="entry name" value="HTHLACI"/>
</dbReference>
<dbReference type="SMART" id="SM00354">
    <property type="entry name" value="HTH_LACI"/>
    <property type="match status" value="1"/>
</dbReference>
<dbReference type="OrthoDB" id="252678at2"/>
<organism evidence="4 5">
    <name type="scientific">Arthrobacter cupressi</name>
    <dbReference type="NCBI Taxonomy" id="1045773"/>
    <lineage>
        <taxon>Bacteria</taxon>
        <taxon>Bacillati</taxon>
        <taxon>Actinomycetota</taxon>
        <taxon>Actinomycetes</taxon>
        <taxon>Micrococcales</taxon>
        <taxon>Micrococcaceae</taxon>
        <taxon>Arthrobacter</taxon>
    </lineage>
</organism>
<accession>A0A1G8N804</accession>
<evidence type="ECO:0000256" key="1">
    <source>
        <dbReference type="ARBA" id="ARBA00023015"/>
    </source>
</evidence>
<evidence type="ECO:0000313" key="4">
    <source>
        <dbReference type="EMBL" id="SDI76167.1"/>
    </source>
</evidence>
<dbReference type="InterPro" id="IPR000843">
    <property type="entry name" value="HTH_LacI"/>
</dbReference>
<dbReference type="RefSeq" id="WP_074587922.1">
    <property type="nucleotide sequence ID" value="NZ_FNEI01000004.1"/>
</dbReference>
<dbReference type="InterPro" id="IPR046335">
    <property type="entry name" value="LacI/GalR-like_sensor"/>
</dbReference>
<dbReference type="CDD" id="cd01392">
    <property type="entry name" value="HTH_LacI"/>
    <property type="match status" value="1"/>
</dbReference>
<dbReference type="Pfam" id="PF00356">
    <property type="entry name" value="LacI"/>
    <property type="match status" value="1"/>
</dbReference>
<dbReference type="InterPro" id="IPR010982">
    <property type="entry name" value="Lambda_DNA-bd_dom_sf"/>
</dbReference>
<dbReference type="PROSITE" id="PS50932">
    <property type="entry name" value="HTH_LACI_2"/>
    <property type="match status" value="1"/>
</dbReference>
<evidence type="ECO:0000313" key="5">
    <source>
        <dbReference type="Proteomes" id="UP000182130"/>
    </source>
</evidence>
<dbReference type="Gene3D" id="3.40.50.2300">
    <property type="match status" value="2"/>
</dbReference>
<dbReference type="PANTHER" id="PTHR30146:SF153">
    <property type="entry name" value="LACTOSE OPERON REPRESSOR"/>
    <property type="match status" value="1"/>
</dbReference>
<keyword evidence="1" id="KW-0805">Transcription regulation</keyword>
<dbReference type="Gene3D" id="1.10.260.40">
    <property type="entry name" value="lambda repressor-like DNA-binding domains"/>
    <property type="match status" value="1"/>
</dbReference>
<dbReference type="STRING" id="1045773.SAMN05216555_104167"/>
<keyword evidence="3" id="KW-0804">Transcription</keyword>
<evidence type="ECO:0000256" key="2">
    <source>
        <dbReference type="ARBA" id="ARBA00023125"/>
    </source>
</evidence>
<dbReference type="SUPFAM" id="SSF53822">
    <property type="entry name" value="Periplasmic binding protein-like I"/>
    <property type="match status" value="1"/>
</dbReference>
<dbReference type="Pfam" id="PF13377">
    <property type="entry name" value="Peripla_BP_3"/>
    <property type="match status" value="1"/>
</dbReference>
<dbReference type="InterPro" id="IPR028082">
    <property type="entry name" value="Peripla_BP_I"/>
</dbReference>
<reference evidence="5" key="1">
    <citation type="submission" date="2016-10" db="EMBL/GenBank/DDBJ databases">
        <authorList>
            <person name="Varghese N."/>
            <person name="Submissions S."/>
        </authorList>
    </citation>
    <scope>NUCLEOTIDE SEQUENCE [LARGE SCALE GENOMIC DNA]</scope>
    <source>
        <strain evidence="5">CGMCC 1.10783</strain>
    </source>
</reference>
<protein>
    <submittedName>
        <fullName evidence="4">DNA-binding transcriptional regulator, LacI/PurR family</fullName>
    </submittedName>
</protein>
<proteinExistence type="predicted"/>